<protein>
    <submittedName>
        <fullName evidence="2">PilZ domain-containing protein</fullName>
    </submittedName>
</protein>
<reference evidence="2 3" key="1">
    <citation type="submission" date="2023-08" db="EMBL/GenBank/DDBJ databases">
        <title>Whole-genome sequencing of halo(alkali)philic microorganisms from hypersaline lakes.</title>
        <authorList>
            <person name="Sorokin D.Y."/>
            <person name="Abbas B."/>
            <person name="Merkel A.Y."/>
        </authorList>
    </citation>
    <scope>NUCLEOTIDE SEQUENCE [LARGE SCALE GENOMIC DNA]</scope>
    <source>
        <strain evidence="2 3">AB-CW4</strain>
    </source>
</reference>
<evidence type="ECO:0000313" key="2">
    <source>
        <dbReference type="EMBL" id="MDQ2070247.1"/>
    </source>
</evidence>
<feature type="domain" description="PilZ" evidence="1">
    <location>
        <begin position="3"/>
        <end position="98"/>
    </location>
</feature>
<evidence type="ECO:0000313" key="3">
    <source>
        <dbReference type="Proteomes" id="UP001239019"/>
    </source>
</evidence>
<sequence length="125" mass="13791">MSEQRQFQRMPADAEAVLESDPVGARGQVVNLSLAGAAIRLRPTPRLQAGDRMRLRVLLSAEVRFQGELVVTWCNEDAVGGYWAALDSEGLSHLRRMLTLNTGNPAAVQAELRELIRHRRGQASS</sequence>
<dbReference type="EMBL" id="JAVDDT010000006">
    <property type="protein sequence ID" value="MDQ2070247.1"/>
    <property type="molecule type" value="Genomic_DNA"/>
</dbReference>
<comment type="caution">
    <text evidence="2">The sequence shown here is derived from an EMBL/GenBank/DDBJ whole genome shotgun (WGS) entry which is preliminary data.</text>
</comment>
<dbReference type="RefSeq" id="WP_306728741.1">
    <property type="nucleotide sequence ID" value="NZ_JAVDDT010000006.1"/>
</dbReference>
<proteinExistence type="predicted"/>
<gene>
    <name evidence="2" type="ORF">RBH19_10185</name>
</gene>
<organism evidence="2 3">
    <name type="scientific">Natronospira bacteriovora</name>
    <dbReference type="NCBI Taxonomy" id="3069753"/>
    <lineage>
        <taxon>Bacteria</taxon>
        <taxon>Pseudomonadati</taxon>
        <taxon>Pseudomonadota</taxon>
        <taxon>Gammaproteobacteria</taxon>
        <taxon>Natronospirales</taxon>
        <taxon>Natronospiraceae</taxon>
        <taxon>Natronospira</taxon>
    </lineage>
</organism>
<dbReference type="SUPFAM" id="SSF141371">
    <property type="entry name" value="PilZ domain-like"/>
    <property type="match status" value="1"/>
</dbReference>
<dbReference type="Gene3D" id="2.40.10.220">
    <property type="entry name" value="predicted glycosyltransferase like domains"/>
    <property type="match status" value="1"/>
</dbReference>
<name>A0ABU0W8G2_9GAMM</name>
<evidence type="ECO:0000259" key="1">
    <source>
        <dbReference type="Pfam" id="PF07238"/>
    </source>
</evidence>
<dbReference type="Pfam" id="PF07238">
    <property type="entry name" value="PilZ"/>
    <property type="match status" value="1"/>
</dbReference>
<dbReference type="Proteomes" id="UP001239019">
    <property type="component" value="Unassembled WGS sequence"/>
</dbReference>
<accession>A0ABU0W8G2</accession>
<keyword evidence="3" id="KW-1185">Reference proteome</keyword>
<dbReference type="InterPro" id="IPR009875">
    <property type="entry name" value="PilZ_domain"/>
</dbReference>